<feature type="transmembrane region" description="Helical" evidence="1">
    <location>
        <begin position="6"/>
        <end position="25"/>
    </location>
</feature>
<feature type="transmembrane region" description="Helical" evidence="1">
    <location>
        <begin position="45"/>
        <end position="63"/>
    </location>
</feature>
<dbReference type="Proteomes" id="UP001178322">
    <property type="component" value="Chromosome"/>
</dbReference>
<sequence length="242" mass="27662">MTNATILLLSLLITILLLTLAFFVVRKISNKTKNFWTLKRLSVGITVYIGVGLFALLYLSLFANSSIQVLSKSELKKIEKNIESIQKYDQEYNSSFLTDNYKKKTWEFDFLGGTLPVTINNGNEDSSLNIRHLYNDSIPAGKALVSYYQFPAIIEGIDISDKIPLPNVYMSQNQLWIEALSRHEVNYHRIKASIGILDFNREEDFDDDYPSTIFYLSSNFIVIETPSGTEIEDSQGVIQYLR</sequence>
<proteinExistence type="predicted"/>
<evidence type="ECO:0000256" key="1">
    <source>
        <dbReference type="SAM" id="Phobius"/>
    </source>
</evidence>
<protein>
    <submittedName>
        <fullName evidence="2">Uncharacterized protein</fullName>
    </submittedName>
</protein>
<gene>
    <name evidence="2" type="ORF">QNH24_21665</name>
</gene>
<name>A0AAX3WSW7_9BACI</name>
<dbReference type="EMBL" id="CP126101">
    <property type="protein sequence ID" value="WHY50871.1"/>
    <property type="molecule type" value="Genomic_DNA"/>
</dbReference>
<evidence type="ECO:0000313" key="2">
    <source>
        <dbReference type="EMBL" id="WHY50871.1"/>
    </source>
</evidence>
<dbReference type="AlphaFoldDB" id="A0AAX3WSW7"/>
<keyword evidence="1" id="KW-0472">Membrane</keyword>
<evidence type="ECO:0000313" key="3">
    <source>
        <dbReference type="Proteomes" id="UP001178322"/>
    </source>
</evidence>
<keyword evidence="1" id="KW-1133">Transmembrane helix</keyword>
<dbReference type="RefSeq" id="WP_283869495.1">
    <property type="nucleotide sequence ID" value="NZ_CP126101.1"/>
</dbReference>
<organism evidence="2 3">
    <name type="scientific">Lysinibacillus pakistanensis</name>
    <dbReference type="NCBI Taxonomy" id="759811"/>
    <lineage>
        <taxon>Bacteria</taxon>
        <taxon>Bacillati</taxon>
        <taxon>Bacillota</taxon>
        <taxon>Bacilli</taxon>
        <taxon>Bacillales</taxon>
        <taxon>Bacillaceae</taxon>
        <taxon>Lysinibacillus</taxon>
    </lineage>
</organism>
<accession>A0AAX3WSW7</accession>
<reference evidence="2" key="1">
    <citation type="submission" date="2023-05" db="EMBL/GenBank/DDBJ databases">
        <title>Comparative genomics of Bacillaceae isolates and their secondary metabolite potential.</title>
        <authorList>
            <person name="Song L."/>
            <person name="Nielsen L.J."/>
            <person name="Mohite O."/>
            <person name="Xu X."/>
            <person name="Weber T."/>
            <person name="Kovacs A.T."/>
        </authorList>
    </citation>
    <scope>NUCLEOTIDE SEQUENCE</scope>
    <source>
        <strain evidence="2">LY1</strain>
    </source>
</reference>
<keyword evidence="1" id="KW-0812">Transmembrane</keyword>